<feature type="transmembrane region" description="Helical" evidence="6">
    <location>
        <begin position="387"/>
        <end position="404"/>
    </location>
</feature>
<protein>
    <submittedName>
        <fullName evidence="9">Cytochrome c biogenesis protein CcdA</fullName>
    </submittedName>
</protein>
<evidence type="ECO:0000313" key="10">
    <source>
        <dbReference type="Proteomes" id="UP001596978"/>
    </source>
</evidence>
<gene>
    <name evidence="9" type="ORF">ACFQ1M_01520</name>
</gene>
<evidence type="ECO:0000256" key="3">
    <source>
        <dbReference type="ARBA" id="ARBA00022748"/>
    </source>
</evidence>
<dbReference type="SUPFAM" id="SSF52833">
    <property type="entry name" value="Thioredoxin-like"/>
    <property type="match status" value="1"/>
</dbReference>
<dbReference type="PANTHER" id="PTHR32234:SF0">
    <property type="entry name" value="THIOL:DISULFIDE INTERCHANGE PROTEIN DSBD"/>
    <property type="match status" value="1"/>
</dbReference>
<dbReference type="RefSeq" id="WP_386402819.1">
    <property type="nucleotide sequence ID" value="NZ_JBHTJH010000002.1"/>
</dbReference>
<feature type="transmembrane region" description="Helical" evidence="6">
    <location>
        <begin position="424"/>
        <end position="441"/>
    </location>
</feature>
<evidence type="ECO:0000256" key="4">
    <source>
        <dbReference type="ARBA" id="ARBA00022989"/>
    </source>
</evidence>
<proteinExistence type="predicted"/>
<dbReference type="Proteomes" id="UP001596978">
    <property type="component" value="Unassembled WGS sequence"/>
</dbReference>
<feature type="transmembrane region" description="Helical" evidence="6">
    <location>
        <begin position="356"/>
        <end position="375"/>
    </location>
</feature>
<sequence>MRYFLLTLAFLLSFEGIAQKQYASWTTSVKKVSETAYDLTFEAEIAPEWHVYSQFTPDGGSLPMVITFENAGLGYELVGKAQESATETKFSEIFEVDEVFFVGEAKITQRITLLDASLRQIKAELDYQVCKEVCIRKIEEFTFVLDGGAIIEETKSFTDKDKELTEALILNIKNRELLEDVNQVEAKKKGLWGFFLIGILGGLVALLMPCTFPMIPLTVSFFTKHAKSKAQGARDAIIYGLSIVAIAVLLSIPFHLFDSIDEGILNTISTNAWLNVILFAVFIFFAFSLFGFYELTLPNSWSTKMDKASNRGGLIGIFFMALTLVLVSFSCTGPILGGLLAGTATSEGDVAMNLTFGMLGFGVAFALPFTLFALFPNMLSSLPKSGGWMNTVKVVLGFVELAFAFKFLSNADLVEHWGLLKREIFIGIWILIFVLLVIYLFGKLKFPHDGPLKKMSTTRIGLSLITIAFVAYLAFGFTNRLSLLSGILPPEFYSVSPTENDCPLGLDCYKDFEEGLAVAKSENKPVLLDFTGWACQNCRRMEENVWVKNEVYDMLSNDYILISLYVDDRKELPVAEQFNFKYRSSGRIKEIETVGEKWGTFQSVNFKSASQPYYVLLSPDMEVLNTPQQYTDAAVYSTWLREGLQNFEKTKQTAANSD</sequence>
<dbReference type="EMBL" id="JBHTJH010000002">
    <property type="protein sequence ID" value="MFD0860872.1"/>
    <property type="molecule type" value="Genomic_DNA"/>
</dbReference>
<dbReference type="Gene3D" id="3.40.30.10">
    <property type="entry name" value="Glutaredoxin"/>
    <property type="match status" value="1"/>
</dbReference>
<dbReference type="PANTHER" id="PTHR32234">
    <property type="entry name" value="THIOL:DISULFIDE INTERCHANGE PROTEIN DSBD"/>
    <property type="match status" value="1"/>
</dbReference>
<comment type="subcellular location">
    <subcellularLocation>
        <location evidence="1">Membrane</location>
        <topology evidence="1">Multi-pass membrane protein</topology>
    </subcellularLocation>
</comment>
<feature type="transmembrane region" description="Helical" evidence="6">
    <location>
        <begin position="191"/>
        <end position="215"/>
    </location>
</feature>
<keyword evidence="3" id="KW-0201">Cytochrome c-type biogenesis</keyword>
<evidence type="ECO:0000313" key="9">
    <source>
        <dbReference type="EMBL" id="MFD0860872.1"/>
    </source>
</evidence>
<keyword evidence="10" id="KW-1185">Reference proteome</keyword>
<keyword evidence="5 6" id="KW-0472">Membrane</keyword>
<keyword evidence="2 6" id="KW-0812">Transmembrane</keyword>
<evidence type="ECO:0000256" key="5">
    <source>
        <dbReference type="ARBA" id="ARBA00023136"/>
    </source>
</evidence>
<dbReference type="InterPro" id="IPR036249">
    <property type="entry name" value="Thioredoxin-like_sf"/>
</dbReference>
<dbReference type="Pfam" id="PF02683">
    <property type="entry name" value="DsbD_TM"/>
    <property type="match status" value="1"/>
</dbReference>
<dbReference type="InterPro" id="IPR028250">
    <property type="entry name" value="DsbDN"/>
</dbReference>
<feature type="transmembrane region" description="Helical" evidence="6">
    <location>
        <begin position="236"/>
        <end position="257"/>
    </location>
</feature>
<feature type="transmembrane region" description="Helical" evidence="6">
    <location>
        <begin position="314"/>
        <end position="336"/>
    </location>
</feature>
<keyword evidence="4 6" id="KW-1133">Transmembrane helix</keyword>
<dbReference type="Pfam" id="PF13899">
    <property type="entry name" value="Thioredoxin_7"/>
    <property type="match status" value="1"/>
</dbReference>
<dbReference type="InterPro" id="IPR003834">
    <property type="entry name" value="Cyt_c_assmbl_TM_dom"/>
</dbReference>
<evidence type="ECO:0000256" key="1">
    <source>
        <dbReference type="ARBA" id="ARBA00004141"/>
    </source>
</evidence>
<evidence type="ECO:0000259" key="8">
    <source>
        <dbReference type="Pfam" id="PF11412"/>
    </source>
</evidence>
<evidence type="ECO:0000256" key="2">
    <source>
        <dbReference type="ARBA" id="ARBA00022692"/>
    </source>
</evidence>
<comment type="caution">
    <text evidence="9">The sequence shown here is derived from an EMBL/GenBank/DDBJ whole genome shotgun (WGS) entry which is preliminary data.</text>
</comment>
<accession>A0ABW3CUY8</accession>
<evidence type="ECO:0000259" key="7">
    <source>
        <dbReference type="Pfam" id="PF02683"/>
    </source>
</evidence>
<feature type="transmembrane region" description="Helical" evidence="6">
    <location>
        <begin position="272"/>
        <end position="293"/>
    </location>
</feature>
<feature type="transmembrane region" description="Helical" evidence="6">
    <location>
        <begin position="461"/>
        <end position="478"/>
    </location>
</feature>
<dbReference type="Pfam" id="PF11412">
    <property type="entry name" value="DsbD_N"/>
    <property type="match status" value="1"/>
</dbReference>
<feature type="domain" description="Thiol:disulfide interchange protein DsbD N-terminal" evidence="8">
    <location>
        <begin position="32"/>
        <end position="143"/>
    </location>
</feature>
<evidence type="ECO:0000256" key="6">
    <source>
        <dbReference type="SAM" id="Phobius"/>
    </source>
</evidence>
<name>A0ABW3CUY8_9FLAO</name>
<organism evidence="9 10">
    <name type="scientific">Sungkyunkwania multivorans</name>
    <dbReference type="NCBI Taxonomy" id="1173618"/>
    <lineage>
        <taxon>Bacteria</taxon>
        <taxon>Pseudomonadati</taxon>
        <taxon>Bacteroidota</taxon>
        <taxon>Flavobacteriia</taxon>
        <taxon>Flavobacteriales</taxon>
        <taxon>Flavobacteriaceae</taxon>
        <taxon>Sungkyunkwania</taxon>
    </lineage>
</organism>
<reference evidence="10" key="1">
    <citation type="journal article" date="2019" name="Int. J. Syst. Evol. Microbiol.">
        <title>The Global Catalogue of Microorganisms (GCM) 10K type strain sequencing project: providing services to taxonomists for standard genome sequencing and annotation.</title>
        <authorList>
            <consortium name="The Broad Institute Genomics Platform"/>
            <consortium name="The Broad Institute Genome Sequencing Center for Infectious Disease"/>
            <person name="Wu L."/>
            <person name="Ma J."/>
        </authorList>
    </citation>
    <scope>NUCLEOTIDE SEQUENCE [LARGE SCALE GENOMIC DNA]</scope>
    <source>
        <strain evidence="10">CCUG 62952</strain>
    </source>
</reference>
<feature type="domain" description="Cytochrome C biogenesis protein transmembrane" evidence="7">
    <location>
        <begin position="197"/>
        <end position="409"/>
    </location>
</feature>